<organism evidence="2 3">
    <name type="scientific">Enterococcus faecalis</name>
    <name type="common">Streptococcus faecalis</name>
    <dbReference type="NCBI Taxonomy" id="1351"/>
    <lineage>
        <taxon>Bacteria</taxon>
        <taxon>Bacillati</taxon>
        <taxon>Bacillota</taxon>
        <taxon>Bacilli</taxon>
        <taxon>Lactobacillales</taxon>
        <taxon>Enterococcaceae</taxon>
        <taxon>Enterococcus</taxon>
    </lineage>
</organism>
<gene>
    <name evidence="2" type="ORF">EU507_12560</name>
    <name evidence="1" type="ORF">H9Q64_11765</name>
</gene>
<proteinExistence type="predicted"/>
<evidence type="ECO:0000313" key="1">
    <source>
        <dbReference type="EMBL" id="QNP37138.1"/>
    </source>
</evidence>
<reference evidence="1 4" key="2">
    <citation type="submission" date="2020-08" db="EMBL/GenBank/DDBJ databases">
        <title>Enterococcus faecalis SF28073 genome assembly.</title>
        <authorList>
            <person name="Duerkop B.A."/>
            <person name="Johnson C.N."/>
        </authorList>
    </citation>
    <scope>NUCLEOTIDE SEQUENCE [LARGE SCALE GENOMIC DNA]</scope>
    <source>
        <strain evidence="1 4">SF28073</strain>
    </source>
</reference>
<name>A0A2S7M129_ENTFL</name>
<evidence type="ECO:0000313" key="3">
    <source>
        <dbReference type="Proteomes" id="UP000292223"/>
    </source>
</evidence>
<evidence type="ECO:0000313" key="4">
    <source>
        <dbReference type="Proteomes" id="UP000516122"/>
    </source>
</evidence>
<evidence type="ECO:0000313" key="2">
    <source>
        <dbReference type="EMBL" id="RYU31335.1"/>
    </source>
</evidence>
<accession>A0A2S7M129</accession>
<dbReference type="Proteomes" id="UP000292223">
    <property type="component" value="Unassembled WGS sequence"/>
</dbReference>
<reference evidence="2 3" key="1">
    <citation type="submission" date="2019-02" db="EMBL/GenBank/DDBJ databases">
        <title>From farm to fork: dissemination of Tn554::fexA-optrA in linezolid-resistant Enterococcus faecalis clones from chicken feces and meat in Tunisia.</title>
        <authorList>
            <person name="Tedim A.P."/>
            <person name="Elghaieb H."/>
            <person name="Abbassi M.S."/>
            <person name="Novais C."/>
            <person name="Hassen A."/>
            <person name="Peixe L."/>
            <person name="Freitas A.R."/>
        </authorList>
    </citation>
    <scope>NUCLEOTIDE SEQUENCE [LARGE SCALE GENOMIC DNA]</scope>
    <source>
        <strain evidence="2 3">728T</strain>
    </source>
</reference>
<dbReference type="Proteomes" id="UP000516122">
    <property type="component" value="Chromosome"/>
</dbReference>
<protein>
    <submittedName>
        <fullName evidence="2">Helix-turn-helix domain-containing protein</fullName>
    </submittedName>
</protein>
<dbReference type="EMBL" id="SEWT01000008">
    <property type="protein sequence ID" value="RYU31335.1"/>
    <property type="molecule type" value="Genomic_DNA"/>
</dbReference>
<dbReference type="RefSeq" id="WP_002410282.1">
    <property type="nucleotide sequence ID" value="NZ_CABGRP010000001.1"/>
</dbReference>
<dbReference type="AlphaFoldDB" id="A0A2S7M129"/>
<dbReference type="EMBL" id="CP060804">
    <property type="protein sequence ID" value="QNP37138.1"/>
    <property type="molecule type" value="Genomic_DNA"/>
</dbReference>
<sequence length="153" mass="17534">MAKYTEWLTEEGLIKIEGWARDGLIDKQIAQNIGVSERTFTDWKKKFSSISSALKKGKEVVDRQVENALFKSATGYEYTEVTEELTEKGMEITKKVTKQVAPNPVAAIFWLKNRKPDEWRDRKETQISGEMSVSNPFANLSEEELRRLAEDDG</sequence>